<feature type="compositionally biased region" description="Basic and acidic residues" evidence="1">
    <location>
        <begin position="85"/>
        <end position="94"/>
    </location>
</feature>
<dbReference type="Proteomes" id="UP001266305">
    <property type="component" value="Unassembled WGS sequence"/>
</dbReference>
<keyword evidence="3" id="KW-1185">Reference proteome</keyword>
<organism evidence="2 3">
    <name type="scientific">Saguinus oedipus</name>
    <name type="common">Cotton-top tamarin</name>
    <name type="synonym">Oedipomidas oedipus</name>
    <dbReference type="NCBI Taxonomy" id="9490"/>
    <lineage>
        <taxon>Eukaryota</taxon>
        <taxon>Metazoa</taxon>
        <taxon>Chordata</taxon>
        <taxon>Craniata</taxon>
        <taxon>Vertebrata</taxon>
        <taxon>Euteleostomi</taxon>
        <taxon>Mammalia</taxon>
        <taxon>Eutheria</taxon>
        <taxon>Euarchontoglires</taxon>
        <taxon>Primates</taxon>
        <taxon>Haplorrhini</taxon>
        <taxon>Platyrrhini</taxon>
        <taxon>Cebidae</taxon>
        <taxon>Callitrichinae</taxon>
        <taxon>Saguinus</taxon>
    </lineage>
</organism>
<gene>
    <name evidence="2" type="ORF">P7K49_032420</name>
</gene>
<sequence>MVRCENTGRSSTAARRAGAPESPSPQPPHSLAATRLANEVPETAGPGKARDDGNEPGNRSRFPGGTSREGACAPRQARPQPQSARDLRADDQPRLHTVGTDSGQDEEAETRCHARCPRAHSGTAAAIGARGKAESRSPSRAGACASQDGMEPATSP</sequence>
<feature type="non-terminal residue" evidence="2">
    <location>
        <position position="156"/>
    </location>
</feature>
<comment type="caution">
    <text evidence="2">The sequence shown here is derived from an EMBL/GenBank/DDBJ whole genome shotgun (WGS) entry which is preliminary data.</text>
</comment>
<protein>
    <submittedName>
        <fullName evidence="2">Uncharacterized protein</fullName>
    </submittedName>
</protein>
<reference evidence="2 3" key="1">
    <citation type="submission" date="2023-05" db="EMBL/GenBank/DDBJ databases">
        <title>B98-5 Cell Line De Novo Hybrid Assembly: An Optical Mapping Approach.</title>
        <authorList>
            <person name="Kananen K."/>
            <person name="Auerbach J.A."/>
            <person name="Kautto E."/>
            <person name="Blachly J.S."/>
        </authorList>
    </citation>
    <scope>NUCLEOTIDE SEQUENCE [LARGE SCALE GENOMIC DNA]</scope>
    <source>
        <strain evidence="2">B95-8</strain>
        <tissue evidence="2">Cell line</tissue>
    </source>
</reference>
<proteinExistence type="predicted"/>
<evidence type="ECO:0000313" key="2">
    <source>
        <dbReference type="EMBL" id="KAK2089754.1"/>
    </source>
</evidence>
<feature type="region of interest" description="Disordered" evidence="1">
    <location>
        <begin position="1"/>
        <end position="156"/>
    </location>
</feature>
<dbReference type="EMBL" id="JASSZA010000018">
    <property type="protein sequence ID" value="KAK2089754.1"/>
    <property type="molecule type" value="Genomic_DNA"/>
</dbReference>
<name>A0ABQ9TZ00_SAGOE</name>
<evidence type="ECO:0000256" key="1">
    <source>
        <dbReference type="SAM" id="MobiDB-lite"/>
    </source>
</evidence>
<accession>A0ABQ9TZ00</accession>
<feature type="compositionally biased region" description="Low complexity" evidence="1">
    <location>
        <begin position="7"/>
        <end position="19"/>
    </location>
</feature>
<evidence type="ECO:0000313" key="3">
    <source>
        <dbReference type="Proteomes" id="UP001266305"/>
    </source>
</evidence>